<dbReference type="RefSeq" id="WP_258902735.1">
    <property type="nucleotide sequence ID" value="NZ_CP103141.1"/>
</dbReference>
<reference evidence="2" key="1">
    <citation type="submission" date="2022-08" db="EMBL/GenBank/DDBJ databases">
        <title>Genome Sequencing of Bacteroides fragilis Group Isolates with Nanopore Technology.</title>
        <authorList>
            <person name="Tisza M.J."/>
            <person name="Smith D."/>
            <person name="Dekker J.P."/>
        </authorList>
    </citation>
    <scope>NUCLEOTIDE SEQUENCE</scope>
    <source>
        <strain evidence="2">BFG-527</strain>
    </source>
</reference>
<organism evidence="2 3">
    <name type="scientific">Bacteroides faecis</name>
    <dbReference type="NCBI Taxonomy" id="674529"/>
    <lineage>
        <taxon>Bacteria</taxon>
        <taxon>Pseudomonadati</taxon>
        <taxon>Bacteroidota</taxon>
        <taxon>Bacteroidia</taxon>
        <taxon>Bacteroidales</taxon>
        <taxon>Bacteroidaceae</taxon>
        <taxon>Bacteroides</taxon>
    </lineage>
</organism>
<evidence type="ECO:0000313" key="2">
    <source>
        <dbReference type="EMBL" id="UVQ73531.1"/>
    </source>
</evidence>
<dbReference type="EMBL" id="CP103141">
    <property type="protein sequence ID" value="UVQ73531.1"/>
    <property type="molecule type" value="Genomic_DNA"/>
</dbReference>
<feature type="transmembrane region" description="Helical" evidence="1">
    <location>
        <begin position="6"/>
        <end position="28"/>
    </location>
</feature>
<keyword evidence="1" id="KW-0472">Membrane</keyword>
<keyword evidence="1" id="KW-1133">Transmembrane helix</keyword>
<dbReference type="Proteomes" id="UP001060104">
    <property type="component" value="Chromosome"/>
</dbReference>
<keyword evidence="3" id="KW-1185">Reference proteome</keyword>
<evidence type="ECO:0000313" key="3">
    <source>
        <dbReference type="Proteomes" id="UP001060104"/>
    </source>
</evidence>
<gene>
    <name evidence="2" type="ORF">NXY30_21315</name>
</gene>
<name>A0ABY5T743_9BACE</name>
<accession>A0ABY5T743</accession>
<keyword evidence="1" id="KW-0812">Transmembrane</keyword>
<protein>
    <submittedName>
        <fullName evidence="2">Uncharacterized protein</fullName>
    </submittedName>
</protein>
<proteinExistence type="predicted"/>
<sequence length="123" mass="14154">MRPKRIILLFVIACVGGVIFFFVCKYTYDFKVVKLKEKARNAFIGAVDQELRNRSVDGDCSFNLDAKAAMSAEIPDSVYFEDETGKRWYRLDPKKNRMNITNNSTLRALHSFAFGKKSFLLIL</sequence>
<evidence type="ECO:0000256" key="1">
    <source>
        <dbReference type="SAM" id="Phobius"/>
    </source>
</evidence>